<keyword evidence="4" id="KW-0375">Hydrogen ion transport</keyword>
<dbReference type="PRINTS" id="PR00126">
    <property type="entry name" value="ATPASEGAMMA"/>
</dbReference>
<evidence type="ECO:0000256" key="8">
    <source>
        <dbReference type="ARBA" id="ARBA00023310"/>
    </source>
</evidence>
<proteinExistence type="inferred from homology"/>
<dbReference type="CDD" id="cd12151">
    <property type="entry name" value="F1-ATPase_gamma"/>
    <property type="match status" value="1"/>
</dbReference>
<keyword evidence="6" id="KW-0472">Membrane</keyword>
<evidence type="ECO:0000256" key="7">
    <source>
        <dbReference type="ARBA" id="ARBA00023196"/>
    </source>
</evidence>
<dbReference type="GO" id="GO:0005739">
    <property type="term" value="C:mitochondrion"/>
    <property type="evidence" value="ECO:0007669"/>
    <property type="project" value="UniProtKB-ARBA"/>
</dbReference>
<accession>A0A383CT65</accession>
<name>A0A383CT65_9ZZZZ</name>
<evidence type="ECO:0000256" key="4">
    <source>
        <dbReference type="ARBA" id="ARBA00022781"/>
    </source>
</evidence>
<dbReference type="GO" id="GO:0045259">
    <property type="term" value="C:proton-transporting ATP synthase complex"/>
    <property type="evidence" value="ECO:0007669"/>
    <property type="project" value="UniProtKB-KW"/>
</dbReference>
<dbReference type="GO" id="GO:0046933">
    <property type="term" value="F:proton-transporting ATP synthase activity, rotational mechanism"/>
    <property type="evidence" value="ECO:0007669"/>
    <property type="project" value="InterPro"/>
</dbReference>
<evidence type="ECO:0000313" key="9">
    <source>
        <dbReference type="EMBL" id="SVE35526.1"/>
    </source>
</evidence>
<dbReference type="InterPro" id="IPR023632">
    <property type="entry name" value="ATP_synth_F1_gsu_CS"/>
</dbReference>
<dbReference type="SUPFAM" id="SSF52943">
    <property type="entry name" value="ATP synthase (F1-ATPase), gamma subunit"/>
    <property type="match status" value="1"/>
</dbReference>
<keyword evidence="5" id="KW-0406">Ion transport</keyword>
<organism evidence="9">
    <name type="scientific">marine metagenome</name>
    <dbReference type="NCBI Taxonomy" id="408172"/>
    <lineage>
        <taxon>unclassified sequences</taxon>
        <taxon>metagenomes</taxon>
        <taxon>ecological metagenomes</taxon>
    </lineage>
</organism>
<comment type="subcellular location">
    <subcellularLocation>
        <location evidence="1">Membrane</location>
        <topology evidence="1">Peripheral membrane protein</topology>
    </subcellularLocation>
</comment>
<reference evidence="9" key="1">
    <citation type="submission" date="2018-05" db="EMBL/GenBank/DDBJ databases">
        <authorList>
            <person name="Lanie J.A."/>
            <person name="Ng W.-L."/>
            <person name="Kazmierczak K.M."/>
            <person name="Andrzejewski T.M."/>
            <person name="Davidsen T.M."/>
            <person name="Wayne K.J."/>
            <person name="Tettelin H."/>
            <person name="Glass J.I."/>
            <person name="Rusch D."/>
            <person name="Podicherti R."/>
            <person name="Tsui H.-C.T."/>
            <person name="Winkler M.E."/>
        </authorList>
    </citation>
    <scope>NUCLEOTIDE SEQUENCE</scope>
</reference>
<evidence type="ECO:0000256" key="6">
    <source>
        <dbReference type="ARBA" id="ARBA00023136"/>
    </source>
</evidence>
<evidence type="ECO:0008006" key="10">
    <source>
        <dbReference type="Google" id="ProtNLM"/>
    </source>
</evidence>
<dbReference type="Gene3D" id="3.40.1380.10">
    <property type="match status" value="1"/>
</dbReference>
<evidence type="ECO:0000256" key="1">
    <source>
        <dbReference type="ARBA" id="ARBA00004170"/>
    </source>
</evidence>
<dbReference type="FunFam" id="1.10.287.80:FF:000001">
    <property type="entry name" value="ATP synthase gamma chain"/>
    <property type="match status" value="1"/>
</dbReference>
<sequence length="206" mass="23508">VSADRGMAGGFNANVIKRAEKEINDFGSKKSKLICIGKKAHDHFKRRDYNIVKHYTDFWNDLTFNSAKSIGDDIVERYRKKEIDSVIFIYNQFKSIGSQIIQSEKLFPLENHNEENKEPTMNKVFMPSKEKIIKTLIPKHINVQIWQYFLESNASEQAARMVAMENATENAGEMISDLSLEYNKARQAAITTEIIEIVSGANALEA</sequence>
<evidence type="ECO:0000256" key="3">
    <source>
        <dbReference type="ARBA" id="ARBA00022448"/>
    </source>
</evidence>
<protein>
    <recommendedName>
        <fullName evidence="10">ATP synthase F1 subunit gamma</fullName>
    </recommendedName>
</protein>
<dbReference type="NCBIfam" id="TIGR01146">
    <property type="entry name" value="ATPsyn_F1gamma"/>
    <property type="match status" value="1"/>
</dbReference>
<dbReference type="PANTHER" id="PTHR11693">
    <property type="entry name" value="ATP SYNTHASE GAMMA CHAIN"/>
    <property type="match status" value="1"/>
</dbReference>
<evidence type="ECO:0000256" key="2">
    <source>
        <dbReference type="ARBA" id="ARBA00007681"/>
    </source>
</evidence>
<dbReference type="Gene3D" id="1.10.287.80">
    <property type="entry name" value="ATP synthase, gamma subunit, helix hairpin domain"/>
    <property type="match status" value="1"/>
</dbReference>
<keyword evidence="3" id="KW-0813">Transport</keyword>
<comment type="similarity">
    <text evidence="2">Belongs to the ATPase gamma chain family.</text>
</comment>
<dbReference type="EMBL" id="UINC01211575">
    <property type="protein sequence ID" value="SVE35526.1"/>
    <property type="molecule type" value="Genomic_DNA"/>
</dbReference>
<feature type="non-terminal residue" evidence="9">
    <location>
        <position position="1"/>
    </location>
</feature>
<gene>
    <name evidence="9" type="ORF">METZ01_LOCUS488380</name>
</gene>
<evidence type="ECO:0000256" key="5">
    <source>
        <dbReference type="ARBA" id="ARBA00023065"/>
    </source>
</evidence>
<dbReference type="Pfam" id="PF00231">
    <property type="entry name" value="ATP-synt"/>
    <property type="match status" value="1"/>
</dbReference>
<keyword evidence="7" id="KW-0139">CF(1)</keyword>
<keyword evidence="8" id="KW-0066">ATP synthesis</keyword>
<dbReference type="PROSITE" id="PS00153">
    <property type="entry name" value="ATPASE_GAMMA"/>
    <property type="match status" value="1"/>
</dbReference>
<dbReference type="InterPro" id="IPR035968">
    <property type="entry name" value="ATP_synth_F1_ATPase_gsu"/>
</dbReference>
<dbReference type="InterPro" id="IPR000131">
    <property type="entry name" value="ATP_synth_F1_gsu"/>
</dbReference>
<dbReference type="PANTHER" id="PTHR11693:SF22">
    <property type="entry name" value="ATP SYNTHASE SUBUNIT GAMMA, MITOCHONDRIAL"/>
    <property type="match status" value="1"/>
</dbReference>
<dbReference type="AlphaFoldDB" id="A0A383CT65"/>